<reference evidence="2" key="1">
    <citation type="journal article" date="2015" name="Int. J. Syst. Evol. Microbiol.">
        <title>Rhizobium oryzicola sp. nov., potential plant-growth-promoting endophytic bacteria isolated from rice roots.</title>
        <authorList>
            <person name="Zhang X.X."/>
            <person name="Gao J.S."/>
            <person name="Cao Y.H."/>
            <person name="Sheirdil R.A."/>
            <person name="Wang X.C."/>
            <person name="Zhang L."/>
        </authorList>
    </citation>
    <scope>NUCLEOTIDE SEQUENCE</scope>
    <source>
        <strain evidence="2">05753</strain>
    </source>
</reference>
<feature type="domain" description="TNase-like" evidence="1">
    <location>
        <begin position="51"/>
        <end position="164"/>
    </location>
</feature>
<proteinExistence type="predicted"/>
<name>A0ABT8T1L0_9HYPH</name>
<evidence type="ECO:0000259" key="1">
    <source>
        <dbReference type="PROSITE" id="PS50830"/>
    </source>
</evidence>
<keyword evidence="3" id="KW-1185">Reference proteome</keyword>
<evidence type="ECO:0000313" key="3">
    <source>
        <dbReference type="Proteomes" id="UP001169006"/>
    </source>
</evidence>
<evidence type="ECO:0000313" key="2">
    <source>
        <dbReference type="EMBL" id="MDO1584649.1"/>
    </source>
</evidence>
<accession>A0ABT8T1L0</accession>
<dbReference type="Proteomes" id="UP001169006">
    <property type="component" value="Unassembled WGS sequence"/>
</dbReference>
<dbReference type="EMBL" id="JAUKWQ010000009">
    <property type="protein sequence ID" value="MDO1584649.1"/>
    <property type="molecule type" value="Genomic_DNA"/>
</dbReference>
<dbReference type="RefSeq" id="WP_302078895.1">
    <property type="nucleotide sequence ID" value="NZ_JAUKWQ010000009.1"/>
</dbReference>
<dbReference type="PANTHER" id="PTHR12302:SF26">
    <property type="entry name" value="BLR1266 PROTEIN"/>
    <property type="match status" value="1"/>
</dbReference>
<dbReference type="SUPFAM" id="SSF50199">
    <property type="entry name" value="Staphylococcal nuclease"/>
    <property type="match status" value="1"/>
</dbReference>
<protein>
    <submittedName>
        <fullName evidence="2">Thermonuclease family protein</fullName>
    </submittedName>
</protein>
<dbReference type="SMART" id="SM00318">
    <property type="entry name" value="SNc"/>
    <property type="match status" value="1"/>
</dbReference>
<comment type="caution">
    <text evidence="2">The sequence shown here is derived from an EMBL/GenBank/DDBJ whole genome shotgun (WGS) entry which is preliminary data.</text>
</comment>
<dbReference type="InterPro" id="IPR035437">
    <property type="entry name" value="SNase_OB-fold_sf"/>
</dbReference>
<reference evidence="2" key="2">
    <citation type="submission" date="2023-07" db="EMBL/GenBank/DDBJ databases">
        <authorList>
            <person name="Sun H."/>
        </authorList>
    </citation>
    <scope>NUCLEOTIDE SEQUENCE</scope>
    <source>
        <strain evidence="2">05753</strain>
    </source>
</reference>
<gene>
    <name evidence="2" type="ORF">Q2T52_21390</name>
</gene>
<dbReference type="Gene3D" id="2.40.50.90">
    <property type="match status" value="1"/>
</dbReference>
<dbReference type="PROSITE" id="PS50830">
    <property type="entry name" value="TNASE_3"/>
    <property type="match status" value="1"/>
</dbReference>
<dbReference type="PANTHER" id="PTHR12302">
    <property type="entry name" value="EBNA2 BINDING PROTEIN P100"/>
    <property type="match status" value="1"/>
</dbReference>
<sequence length="197" mass="22355">MRFGPYRNRHSKRLPQGRDVLLTLFFVGLVAAGASIVDHVNAPDPLIGPFRVVDGDTLAHGRERLRLVEIDAPELEQTCQDGDGREWRCGEAAREALRKFARQDGVQCQGRRRDRYQRLLVTCTVGAVSVNEVMVSSGMALASGGAYVAEESEARRARLGIWQGTFETPREWRRRMAQEREDDAAWPGLDHLWKRIW</sequence>
<dbReference type="InterPro" id="IPR016071">
    <property type="entry name" value="Staphylococal_nuclease_OB-fold"/>
</dbReference>
<dbReference type="Pfam" id="PF00565">
    <property type="entry name" value="SNase"/>
    <property type="match status" value="1"/>
</dbReference>
<organism evidence="2 3">
    <name type="scientific">Rhizobium oryzicola</name>
    <dbReference type="NCBI Taxonomy" id="1232668"/>
    <lineage>
        <taxon>Bacteria</taxon>
        <taxon>Pseudomonadati</taxon>
        <taxon>Pseudomonadota</taxon>
        <taxon>Alphaproteobacteria</taxon>
        <taxon>Hyphomicrobiales</taxon>
        <taxon>Rhizobiaceae</taxon>
        <taxon>Rhizobium/Agrobacterium group</taxon>
        <taxon>Rhizobium</taxon>
    </lineage>
</organism>